<name>A0A8H3IW44_9LECA</name>
<dbReference type="InterPro" id="IPR050390">
    <property type="entry name" value="C5-Methyltransferase"/>
</dbReference>
<keyword evidence="2 5" id="KW-0489">Methyltransferase</keyword>
<protein>
    <recommendedName>
        <fullName evidence="1">DNA (cytosine-5-)-methyltransferase</fullName>
        <ecNumber evidence="1">2.1.1.37</ecNumber>
    </recommendedName>
</protein>
<evidence type="ECO:0000256" key="6">
    <source>
        <dbReference type="SAM" id="MobiDB-lite"/>
    </source>
</evidence>
<dbReference type="GO" id="GO:0003677">
    <property type="term" value="F:DNA binding"/>
    <property type="evidence" value="ECO:0007669"/>
    <property type="project" value="TreeGrafter"/>
</dbReference>
<dbReference type="EC" id="2.1.1.37" evidence="1"/>
<evidence type="ECO:0000256" key="2">
    <source>
        <dbReference type="ARBA" id="ARBA00022603"/>
    </source>
</evidence>
<dbReference type="InterPro" id="IPR029063">
    <property type="entry name" value="SAM-dependent_MTases_sf"/>
</dbReference>
<keyword evidence="4 5" id="KW-0949">S-adenosyl-L-methionine</keyword>
<keyword evidence="8" id="KW-1185">Reference proteome</keyword>
<dbReference type="Gene3D" id="3.40.50.150">
    <property type="entry name" value="Vaccinia Virus protein VP39"/>
    <property type="match status" value="1"/>
</dbReference>
<dbReference type="InterPro" id="IPR001525">
    <property type="entry name" value="C5_MeTfrase"/>
</dbReference>
<dbReference type="GO" id="GO:0032259">
    <property type="term" value="P:methylation"/>
    <property type="evidence" value="ECO:0007669"/>
    <property type="project" value="UniProtKB-KW"/>
</dbReference>
<evidence type="ECO:0000256" key="1">
    <source>
        <dbReference type="ARBA" id="ARBA00011975"/>
    </source>
</evidence>
<dbReference type="AlphaFoldDB" id="A0A8H3IW44"/>
<evidence type="ECO:0000313" key="7">
    <source>
        <dbReference type="EMBL" id="CAF9936100.1"/>
    </source>
</evidence>
<reference evidence="7" key="1">
    <citation type="submission" date="2021-03" db="EMBL/GenBank/DDBJ databases">
        <authorList>
            <person name="Tagirdzhanova G."/>
        </authorList>
    </citation>
    <scope>NUCLEOTIDE SEQUENCE</scope>
</reference>
<proteinExistence type="inferred from homology"/>
<feature type="region of interest" description="Disordered" evidence="6">
    <location>
        <begin position="1"/>
        <end position="27"/>
    </location>
</feature>
<dbReference type="PRINTS" id="PR00105">
    <property type="entry name" value="C5METTRFRASE"/>
</dbReference>
<dbReference type="PROSITE" id="PS00094">
    <property type="entry name" value="C5_MTASE_1"/>
    <property type="match status" value="1"/>
</dbReference>
<gene>
    <name evidence="7" type="ORF">IMSHALPRED_010463</name>
</gene>
<evidence type="ECO:0000256" key="3">
    <source>
        <dbReference type="ARBA" id="ARBA00022679"/>
    </source>
</evidence>
<dbReference type="InterPro" id="IPR018117">
    <property type="entry name" value="C5_DNA_meth_AS"/>
</dbReference>
<dbReference type="Proteomes" id="UP000664534">
    <property type="component" value="Unassembled WGS sequence"/>
</dbReference>
<comment type="caution">
    <text evidence="7">The sequence shown here is derived from an EMBL/GenBank/DDBJ whole genome shotgun (WGS) entry which is preliminary data.</text>
</comment>
<keyword evidence="3 5" id="KW-0808">Transferase</keyword>
<sequence>MEDSDPPPQAPLADMDVNMGEADALPPGFVRRNPNVINLIDDDGNESDSTLLDNEIGPRVVPQISEARRKRRHTYTRNGHTYEVGRISKGNDGNFVRVTSIKRHCASGAIAIEHVQDNHRRLGTHSYDGRTLKPGKTVELSDSTFLRIVSILENRRTGEICVKGFRFQRNKFLKGHLEFKVNEVTLMTKHESNNVQHIAEQSMETIKLAAVVKIRELVLTNRPFPELSFLGIETGNFTSASAKEYVRANCRLTCRWVYCEDEGVLRRVTDIESDEGCSVPQANLRYNFRGQTTNQDKYTFMDGYSGAGGASSGAQLAGLLVERAFDHNLDTVATYRLNFPFAKCEAISAYDFIMSNENYRCDVLHLSPPCQPFSPAHTRPGPNDERNEATFLTTAELIKKTRPRIVTIEETFGLTRTQNNLDWFNATIQMFTKLGFSVRWKVFNLLDFGLPQPRKRLFIFASW</sequence>
<dbReference type="PROSITE" id="PS51679">
    <property type="entry name" value="SAM_MT_C5"/>
    <property type="match status" value="1"/>
</dbReference>
<evidence type="ECO:0000256" key="5">
    <source>
        <dbReference type="PROSITE-ProRule" id="PRU01016"/>
    </source>
</evidence>
<evidence type="ECO:0000256" key="4">
    <source>
        <dbReference type="ARBA" id="ARBA00022691"/>
    </source>
</evidence>
<dbReference type="PANTHER" id="PTHR10629">
    <property type="entry name" value="CYTOSINE-SPECIFIC METHYLTRANSFERASE"/>
    <property type="match status" value="1"/>
</dbReference>
<dbReference type="EMBL" id="CAJPDT010000088">
    <property type="protein sequence ID" value="CAF9936100.1"/>
    <property type="molecule type" value="Genomic_DNA"/>
</dbReference>
<dbReference type="PANTHER" id="PTHR10629:SF52">
    <property type="entry name" value="DNA (CYTOSINE-5)-METHYLTRANSFERASE 1"/>
    <property type="match status" value="1"/>
</dbReference>
<dbReference type="SUPFAM" id="SSF53335">
    <property type="entry name" value="S-adenosyl-L-methionine-dependent methyltransferases"/>
    <property type="match status" value="1"/>
</dbReference>
<accession>A0A8H3IW44</accession>
<organism evidence="7 8">
    <name type="scientific">Imshaugia aleurites</name>
    <dbReference type="NCBI Taxonomy" id="172621"/>
    <lineage>
        <taxon>Eukaryota</taxon>
        <taxon>Fungi</taxon>
        <taxon>Dikarya</taxon>
        <taxon>Ascomycota</taxon>
        <taxon>Pezizomycotina</taxon>
        <taxon>Lecanoromycetes</taxon>
        <taxon>OSLEUM clade</taxon>
        <taxon>Lecanoromycetidae</taxon>
        <taxon>Lecanorales</taxon>
        <taxon>Lecanorineae</taxon>
        <taxon>Parmeliaceae</taxon>
        <taxon>Imshaugia</taxon>
    </lineage>
</organism>
<dbReference type="GO" id="GO:0005634">
    <property type="term" value="C:nucleus"/>
    <property type="evidence" value="ECO:0007669"/>
    <property type="project" value="TreeGrafter"/>
</dbReference>
<dbReference type="GO" id="GO:0003886">
    <property type="term" value="F:DNA (cytosine-5-)-methyltransferase activity"/>
    <property type="evidence" value="ECO:0007669"/>
    <property type="project" value="UniProtKB-EC"/>
</dbReference>
<dbReference type="OrthoDB" id="414133at2759"/>
<feature type="compositionally biased region" description="Pro residues" evidence="6">
    <location>
        <begin position="1"/>
        <end position="10"/>
    </location>
</feature>
<dbReference type="Pfam" id="PF00145">
    <property type="entry name" value="DNA_methylase"/>
    <property type="match status" value="1"/>
</dbReference>
<dbReference type="GO" id="GO:0044027">
    <property type="term" value="P:negative regulation of gene expression via chromosomal CpG island methylation"/>
    <property type="evidence" value="ECO:0007669"/>
    <property type="project" value="TreeGrafter"/>
</dbReference>
<feature type="active site" evidence="5">
    <location>
        <position position="370"/>
    </location>
</feature>
<comment type="similarity">
    <text evidence="5">Belongs to the class I-like SAM-binding methyltransferase superfamily. C5-methyltransferase family.</text>
</comment>
<evidence type="ECO:0000313" key="8">
    <source>
        <dbReference type="Proteomes" id="UP000664534"/>
    </source>
</evidence>